<dbReference type="InterPro" id="IPR017871">
    <property type="entry name" value="ABC_transporter-like_CS"/>
</dbReference>
<protein>
    <submittedName>
        <fullName evidence="6">ABC transporter</fullName>
    </submittedName>
</protein>
<dbReference type="GO" id="GO:0005524">
    <property type="term" value="F:ATP binding"/>
    <property type="evidence" value="ECO:0007669"/>
    <property type="project" value="UniProtKB-KW"/>
</dbReference>
<dbReference type="GO" id="GO:0016887">
    <property type="term" value="F:ATP hydrolysis activity"/>
    <property type="evidence" value="ECO:0007669"/>
    <property type="project" value="InterPro"/>
</dbReference>
<dbReference type="PROSITE" id="PS50893">
    <property type="entry name" value="ABC_TRANSPORTER_2"/>
    <property type="match status" value="1"/>
</dbReference>
<dbReference type="InterPro" id="IPR003593">
    <property type="entry name" value="AAA+_ATPase"/>
</dbReference>
<dbReference type="Pfam" id="PF00005">
    <property type="entry name" value="ABC_tran"/>
    <property type="match status" value="1"/>
</dbReference>
<feature type="domain" description="ABC transporter" evidence="5">
    <location>
        <begin position="4"/>
        <end position="218"/>
    </location>
</feature>
<comment type="similarity">
    <text evidence="1">Belongs to the ABC transporter superfamily.</text>
</comment>
<gene>
    <name evidence="6" type="ORF">CCE28_19280</name>
</gene>
<dbReference type="EMBL" id="NIBG01000027">
    <property type="protein sequence ID" value="PAB57229.1"/>
    <property type="molecule type" value="Genomic_DNA"/>
</dbReference>
<dbReference type="Proteomes" id="UP000216024">
    <property type="component" value="Unassembled WGS sequence"/>
</dbReference>
<dbReference type="FunFam" id="3.40.50.300:FF:000134">
    <property type="entry name" value="Iron-enterobactin ABC transporter ATP-binding protein"/>
    <property type="match status" value="1"/>
</dbReference>
<dbReference type="Gene3D" id="3.40.50.300">
    <property type="entry name" value="P-loop containing nucleotide triphosphate hydrolases"/>
    <property type="match status" value="1"/>
</dbReference>
<dbReference type="SUPFAM" id="SSF52540">
    <property type="entry name" value="P-loop containing nucleoside triphosphate hydrolases"/>
    <property type="match status" value="1"/>
</dbReference>
<name>A0A267MCF2_9FIRM</name>
<dbReference type="SMART" id="SM00382">
    <property type="entry name" value="AAA"/>
    <property type="match status" value="1"/>
</dbReference>
<dbReference type="CDD" id="cd03235">
    <property type="entry name" value="ABC_Metallic_Cations"/>
    <property type="match status" value="1"/>
</dbReference>
<evidence type="ECO:0000256" key="1">
    <source>
        <dbReference type="ARBA" id="ARBA00005417"/>
    </source>
</evidence>
<evidence type="ECO:0000256" key="4">
    <source>
        <dbReference type="ARBA" id="ARBA00022840"/>
    </source>
</evidence>
<keyword evidence="3" id="KW-0547">Nucleotide-binding</keyword>
<sequence length="219" mass="25042">MNQISIKDLSVYYDSICALDNINLTIKDREFLGIIGPNGGGKSTLIKVLLNLIKPSKGTVSLNEKSIGYVPQFRNFDKTFPISVMEVILMGKLPEKLRLFHKYNKKDKIKAENIMSKLNIIEFKNRQIGQLSGGQLQRVLIGRALMRDPDVLVLDEPTSSLDSKGRKNIYDMLKKLNKEKTIIMVSHDMNHIFNYADRVVHLSKTMDEEKIQRGDRHVL</sequence>
<evidence type="ECO:0000256" key="3">
    <source>
        <dbReference type="ARBA" id="ARBA00022741"/>
    </source>
</evidence>
<dbReference type="AlphaFoldDB" id="A0A267MCF2"/>
<keyword evidence="2" id="KW-0813">Transport</keyword>
<evidence type="ECO:0000256" key="2">
    <source>
        <dbReference type="ARBA" id="ARBA00022448"/>
    </source>
</evidence>
<proteinExistence type="inferred from homology"/>
<keyword evidence="7" id="KW-1185">Reference proteome</keyword>
<accession>A0A267MCF2</accession>
<dbReference type="OrthoDB" id="9806726at2"/>
<evidence type="ECO:0000259" key="5">
    <source>
        <dbReference type="PROSITE" id="PS50893"/>
    </source>
</evidence>
<dbReference type="InterPro" id="IPR003439">
    <property type="entry name" value="ABC_transporter-like_ATP-bd"/>
</dbReference>
<reference evidence="6 7" key="1">
    <citation type="submission" date="2017-06" db="EMBL/GenBank/DDBJ databases">
        <title>Draft genome sequence of anaerobic fermentative bacterium Anaeromicrobium sediminis DY2726D isolated from West Pacific Ocean sediments.</title>
        <authorList>
            <person name="Zeng X."/>
        </authorList>
    </citation>
    <scope>NUCLEOTIDE SEQUENCE [LARGE SCALE GENOMIC DNA]</scope>
    <source>
        <strain evidence="6 7">DY2726D</strain>
    </source>
</reference>
<dbReference type="PROSITE" id="PS00211">
    <property type="entry name" value="ABC_TRANSPORTER_1"/>
    <property type="match status" value="1"/>
</dbReference>
<keyword evidence="4" id="KW-0067">ATP-binding</keyword>
<dbReference type="InterPro" id="IPR027417">
    <property type="entry name" value="P-loop_NTPase"/>
</dbReference>
<evidence type="ECO:0000313" key="6">
    <source>
        <dbReference type="EMBL" id="PAB57229.1"/>
    </source>
</evidence>
<comment type="caution">
    <text evidence="6">The sequence shown here is derived from an EMBL/GenBank/DDBJ whole genome shotgun (WGS) entry which is preliminary data.</text>
</comment>
<dbReference type="InterPro" id="IPR050153">
    <property type="entry name" value="Metal_Ion_Import_ABC"/>
</dbReference>
<dbReference type="PANTHER" id="PTHR42734">
    <property type="entry name" value="METAL TRANSPORT SYSTEM ATP-BINDING PROTEIN TM_0124-RELATED"/>
    <property type="match status" value="1"/>
</dbReference>
<evidence type="ECO:0000313" key="7">
    <source>
        <dbReference type="Proteomes" id="UP000216024"/>
    </source>
</evidence>
<dbReference type="PANTHER" id="PTHR42734:SF17">
    <property type="entry name" value="METAL TRANSPORT SYSTEM ATP-BINDING PROTEIN TM_0124-RELATED"/>
    <property type="match status" value="1"/>
</dbReference>
<organism evidence="6 7">
    <name type="scientific">Anaeromicrobium sediminis</name>
    <dbReference type="NCBI Taxonomy" id="1478221"/>
    <lineage>
        <taxon>Bacteria</taxon>
        <taxon>Bacillati</taxon>
        <taxon>Bacillota</taxon>
        <taxon>Clostridia</taxon>
        <taxon>Peptostreptococcales</taxon>
        <taxon>Thermotaleaceae</taxon>
        <taxon>Anaeromicrobium</taxon>
    </lineage>
</organism>
<dbReference type="RefSeq" id="WP_095135456.1">
    <property type="nucleotide sequence ID" value="NZ_NIBG01000027.1"/>
</dbReference>